<name>A0A7R9HRJ9_9NEOP</name>
<dbReference type="EMBL" id="OB795540">
    <property type="protein sequence ID" value="CAD7432379.1"/>
    <property type="molecule type" value="Genomic_DNA"/>
</dbReference>
<proteinExistence type="predicted"/>
<sequence length="128" mass="14543">MAKFNSKSLPPDKQGRKLTQLLYSAAQSKEKVVRRVCLLTCVLVVLTCRLARCWPYDPEDEKLSSVLPPQGMFEAFYPREVADIPNGPSRPPHGHGSFYQHRNPALIDTKNAPAYGFRFDGGRRFNYD</sequence>
<reference evidence="1" key="1">
    <citation type="submission" date="2020-11" db="EMBL/GenBank/DDBJ databases">
        <authorList>
            <person name="Tran Van P."/>
        </authorList>
    </citation>
    <scope>NUCLEOTIDE SEQUENCE</scope>
</reference>
<organism evidence="1">
    <name type="scientific">Timema monikensis</name>
    <dbReference type="NCBI Taxonomy" id="170555"/>
    <lineage>
        <taxon>Eukaryota</taxon>
        <taxon>Metazoa</taxon>
        <taxon>Ecdysozoa</taxon>
        <taxon>Arthropoda</taxon>
        <taxon>Hexapoda</taxon>
        <taxon>Insecta</taxon>
        <taxon>Pterygota</taxon>
        <taxon>Neoptera</taxon>
        <taxon>Polyneoptera</taxon>
        <taxon>Phasmatodea</taxon>
        <taxon>Timematodea</taxon>
        <taxon>Timematoidea</taxon>
        <taxon>Timematidae</taxon>
        <taxon>Timema</taxon>
    </lineage>
</organism>
<protein>
    <submittedName>
        <fullName evidence="1">Uncharacterized protein</fullName>
    </submittedName>
</protein>
<evidence type="ECO:0000313" key="1">
    <source>
        <dbReference type="EMBL" id="CAD7432379.1"/>
    </source>
</evidence>
<accession>A0A7R9HRJ9</accession>
<gene>
    <name evidence="1" type="ORF">TMSB3V08_LOCUS9088</name>
</gene>
<dbReference type="AlphaFoldDB" id="A0A7R9HRJ9"/>